<evidence type="ECO:0000313" key="3">
    <source>
        <dbReference type="Proteomes" id="UP000247078"/>
    </source>
</evidence>
<reference evidence="1 3" key="1">
    <citation type="submission" date="2018-05" db="EMBL/GenBank/DDBJ databases">
        <title>Freshwater and sediment microbial communities from various areas in North America, analyzing microbe dynamics in response to fracking.</title>
        <authorList>
            <person name="Lamendella R."/>
        </authorList>
    </citation>
    <scope>NUCLEOTIDE SEQUENCE [LARGE SCALE GENOMIC DNA]</scope>
    <source>
        <strain evidence="1 3">DB-3</strain>
        <strain evidence="2 4">NG-13</strain>
    </source>
</reference>
<evidence type="ECO:0000313" key="4">
    <source>
        <dbReference type="Proteomes" id="UP000248827"/>
    </source>
</evidence>
<dbReference type="AlphaFoldDB" id="A0A855XUL9"/>
<accession>A0A855XUL9</accession>
<organism evidence="1 3">
    <name type="scientific">Paenibacillus pabuli</name>
    <dbReference type="NCBI Taxonomy" id="1472"/>
    <lineage>
        <taxon>Bacteria</taxon>
        <taxon>Bacillati</taxon>
        <taxon>Bacillota</taxon>
        <taxon>Bacilli</taxon>
        <taxon>Bacillales</taxon>
        <taxon>Paenibacillaceae</taxon>
        <taxon>Paenibacillus</taxon>
    </lineage>
</organism>
<dbReference type="Proteomes" id="UP000248827">
    <property type="component" value="Unassembled WGS sequence"/>
</dbReference>
<name>A0A855XUL9_9BACL</name>
<dbReference type="Proteomes" id="UP000247078">
    <property type="component" value="Unassembled WGS sequence"/>
</dbReference>
<keyword evidence="4" id="KW-1185">Reference proteome</keyword>
<dbReference type="EMBL" id="QLLI01000017">
    <property type="protein sequence ID" value="RAI87149.1"/>
    <property type="molecule type" value="Genomic_DNA"/>
</dbReference>
<evidence type="ECO:0000313" key="1">
    <source>
        <dbReference type="EMBL" id="PWW38630.1"/>
    </source>
</evidence>
<dbReference type="EMBL" id="QGTZ01000007">
    <property type="protein sequence ID" value="PWW38630.1"/>
    <property type="molecule type" value="Genomic_DNA"/>
</dbReference>
<comment type="caution">
    <text evidence="1">The sequence shown here is derived from an EMBL/GenBank/DDBJ whole genome shotgun (WGS) entry which is preliminary data.</text>
</comment>
<protein>
    <submittedName>
        <fullName evidence="1">Uncharacterized protein</fullName>
    </submittedName>
</protein>
<gene>
    <name evidence="2" type="ORF">DET54_11712</name>
    <name evidence="1" type="ORF">DET56_10730</name>
</gene>
<sequence>MYVSGLGFGFVGKEYEHIKVAILAAFFALNSKG</sequence>
<evidence type="ECO:0000313" key="2">
    <source>
        <dbReference type="EMBL" id="RAI87149.1"/>
    </source>
</evidence>
<proteinExistence type="predicted"/>